<dbReference type="OrthoDB" id="3068835at2759"/>
<keyword evidence="3" id="KW-1185">Reference proteome</keyword>
<feature type="region of interest" description="Disordered" evidence="1">
    <location>
        <begin position="300"/>
        <end position="330"/>
    </location>
</feature>
<dbReference type="InterPro" id="IPR053221">
    <property type="entry name" value="Burnettramic_acid_biosynth"/>
</dbReference>
<dbReference type="EMBL" id="KQ947409">
    <property type="protein sequence ID" value="KUJ20405.1"/>
    <property type="molecule type" value="Genomic_DNA"/>
</dbReference>
<accession>A0A194XJI1</accession>
<dbReference type="AlphaFoldDB" id="A0A194XJI1"/>
<dbReference type="RefSeq" id="XP_018074760.1">
    <property type="nucleotide sequence ID" value="XM_018219481.1"/>
</dbReference>
<dbReference type="PANTHER" id="PTHR38887">
    <property type="entry name" value="CHROMOSOME 21, WHOLE GENOME SHOTGUN SEQUENCE"/>
    <property type="match status" value="1"/>
</dbReference>
<organism evidence="2 3">
    <name type="scientific">Mollisia scopiformis</name>
    <name type="common">Conifer needle endophyte fungus</name>
    <name type="synonym">Phialocephala scopiformis</name>
    <dbReference type="NCBI Taxonomy" id="149040"/>
    <lineage>
        <taxon>Eukaryota</taxon>
        <taxon>Fungi</taxon>
        <taxon>Dikarya</taxon>
        <taxon>Ascomycota</taxon>
        <taxon>Pezizomycotina</taxon>
        <taxon>Leotiomycetes</taxon>
        <taxon>Helotiales</taxon>
        <taxon>Mollisiaceae</taxon>
        <taxon>Mollisia</taxon>
    </lineage>
</organism>
<dbReference type="STRING" id="149040.A0A194XJI1"/>
<gene>
    <name evidence="2" type="ORF">LY89DRAFT_730452</name>
</gene>
<dbReference type="GeneID" id="28829207"/>
<proteinExistence type="predicted"/>
<feature type="region of interest" description="Disordered" evidence="1">
    <location>
        <begin position="249"/>
        <end position="270"/>
    </location>
</feature>
<evidence type="ECO:0000313" key="2">
    <source>
        <dbReference type="EMBL" id="KUJ20405.1"/>
    </source>
</evidence>
<reference evidence="2 3" key="1">
    <citation type="submission" date="2015-10" db="EMBL/GenBank/DDBJ databases">
        <title>Full genome of DAOMC 229536 Phialocephala scopiformis, a fungal endophyte of spruce producing the potent anti-insectan compound rugulosin.</title>
        <authorList>
            <consortium name="DOE Joint Genome Institute"/>
            <person name="Walker A.K."/>
            <person name="Frasz S.L."/>
            <person name="Seifert K.A."/>
            <person name="Miller J.D."/>
            <person name="Mondo S.J."/>
            <person name="Labutti K."/>
            <person name="Lipzen A."/>
            <person name="Dockter R."/>
            <person name="Kennedy M."/>
            <person name="Grigoriev I.V."/>
            <person name="Spatafora J.W."/>
        </authorList>
    </citation>
    <scope>NUCLEOTIDE SEQUENCE [LARGE SCALE GENOMIC DNA]</scope>
    <source>
        <strain evidence="2 3">CBS 120377</strain>
    </source>
</reference>
<dbReference type="Proteomes" id="UP000070700">
    <property type="component" value="Unassembled WGS sequence"/>
</dbReference>
<evidence type="ECO:0000313" key="3">
    <source>
        <dbReference type="Proteomes" id="UP000070700"/>
    </source>
</evidence>
<evidence type="ECO:0000256" key="1">
    <source>
        <dbReference type="SAM" id="MobiDB-lite"/>
    </source>
</evidence>
<sequence length="411" mass="46427">MPTLKQQYLVQHESDAPPPSYDAVTRSIDPMGAPQTALVPPMSTVAISSSSQSNSSSFKPIVIPQTSKSFRSAFFSPFSRAWAPSLTSKDITPDQFLTFIDGLNEAFVAAPAFQIVTMIGGIMTFAPHPINYAGIGLQVGTGLASSATSWVRARAFVKHANTTIWEPRGLKVKVLKTKKMMAVVGEVGEVLNLPPMVEMDAASLTRAEWDSEENDPRMRRMRALGDRVAELQFKNLPPPAEMSNWWKRMGSKQAQKRDEKTQGRLMKKREKAWEEMEKEGGKEYKRARKYDKEIREIEEEKAEEIGKAEKKLSGRRGADPEKRDKVEGDLQKELRKLDHDLEKVLRKKEKKVGHREMEQDVHISGKGQRELRKVDAKEGKVAQKIYWIVIDKAETLDKEFGAEEDVESLEE</sequence>
<dbReference type="KEGG" id="psco:LY89DRAFT_730452"/>
<dbReference type="InParanoid" id="A0A194XJI1"/>
<protein>
    <submittedName>
        <fullName evidence="2">Uncharacterized protein</fullName>
    </submittedName>
</protein>
<feature type="compositionally biased region" description="Basic and acidic residues" evidence="1">
    <location>
        <begin position="303"/>
        <end position="330"/>
    </location>
</feature>
<feature type="compositionally biased region" description="Basic and acidic residues" evidence="1">
    <location>
        <begin position="354"/>
        <end position="374"/>
    </location>
</feature>
<name>A0A194XJI1_MOLSC</name>
<feature type="region of interest" description="Disordered" evidence="1">
    <location>
        <begin position="347"/>
        <end position="374"/>
    </location>
</feature>
<dbReference type="PANTHER" id="PTHR38887:SF1">
    <property type="entry name" value="RAS MODIFICATION PROTEIN ERF4"/>
    <property type="match status" value="1"/>
</dbReference>